<gene>
    <name evidence="2" type="ORF">RR48_05937</name>
</gene>
<keyword evidence="3" id="KW-1185">Reference proteome</keyword>
<protein>
    <submittedName>
        <fullName evidence="2">Uncharacterized protein</fullName>
    </submittedName>
</protein>
<dbReference type="AlphaFoldDB" id="A0A0N1ICF0"/>
<evidence type="ECO:0000313" key="2">
    <source>
        <dbReference type="EMBL" id="KPJ19551.1"/>
    </source>
</evidence>
<dbReference type="InParanoid" id="A0A0N1ICF0"/>
<dbReference type="EMBL" id="KQ459890">
    <property type="protein sequence ID" value="KPJ19551.1"/>
    <property type="molecule type" value="Genomic_DNA"/>
</dbReference>
<proteinExistence type="predicted"/>
<feature type="compositionally biased region" description="Basic and acidic residues" evidence="1">
    <location>
        <begin position="1"/>
        <end position="13"/>
    </location>
</feature>
<feature type="region of interest" description="Disordered" evidence="1">
    <location>
        <begin position="1"/>
        <end position="29"/>
    </location>
</feature>
<accession>A0A0N1ICF0</accession>
<organism evidence="2 3">
    <name type="scientific">Papilio machaon</name>
    <name type="common">Old World swallowtail butterfly</name>
    <dbReference type="NCBI Taxonomy" id="76193"/>
    <lineage>
        <taxon>Eukaryota</taxon>
        <taxon>Metazoa</taxon>
        <taxon>Ecdysozoa</taxon>
        <taxon>Arthropoda</taxon>
        <taxon>Hexapoda</taxon>
        <taxon>Insecta</taxon>
        <taxon>Pterygota</taxon>
        <taxon>Neoptera</taxon>
        <taxon>Endopterygota</taxon>
        <taxon>Lepidoptera</taxon>
        <taxon>Glossata</taxon>
        <taxon>Ditrysia</taxon>
        <taxon>Papilionoidea</taxon>
        <taxon>Papilionidae</taxon>
        <taxon>Papilioninae</taxon>
        <taxon>Papilio</taxon>
    </lineage>
</organism>
<reference evidence="2 3" key="1">
    <citation type="journal article" date="2015" name="Nat. Commun.">
        <title>Outbred genome sequencing and CRISPR/Cas9 gene editing in butterflies.</title>
        <authorList>
            <person name="Li X."/>
            <person name="Fan D."/>
            <person name="Zhang W."/>
            <person name="Liu G."/>
            <person name="Zhang L."/>
            <person name="Zhao L."/>
            <person name="Fang X."/>
            <person name="Chen L."/>
            <person name="Dong Y."/>
            <person name="Chen Y."/>
            <person name="Ding Y."/>
            <person name="Zhao R."/>
            <person name="Feng M."/>
            <person name="Zhu Y."/>
            <person name="Feng Y."/>
            <person name="Jiang X."/>
            <person name="Zhu D."/>
            <person name="Xiang H."/>
            <person name="Feng X."/>
            <person name="Li S."/>
            <person name="Wang J."/>
            <person name="Zhang G."/>
            <person name="Kronforst M.R."/>
            <person name="Wang W."/>
        </authorList>
    </citation>
    <scope>NUCLEOTIDE SEQUENCE [LARGE SCALE GENOMIC DNA]</scope>
    <source>
        <strain evidence="2">Ya'a_city_454_Pm</strain>
        <tissue evidence="2">Whole body</tissue>
    </source>
</reference>
<evidence type="ECO:0000256" key="1">
    <source>
        <dbReference type="SAM" id="MobiDB-lite"/>
    </source>
</evidence>
<sequence>MALEGVKSEKSEENNANGPDGKANGIENKSKQPKLYVGGLGLTYIGRSTLKRLCSNTAPTQHRLKLRRLLTVHAVTASRHPAVHAATASRRPAIHPPTVLAWTLDTNPLSGDGADGAATACCERADTAPAAHLRRAASEASTTEQSDGESSKSTVRRDNTEKIPTRQCARTIYLYIHFLTKHVHRGVWPSMLPVAAYSSGPLHLRAPRLFTTGIRKCNEP</sequence>
<evidence type="ECO:0000313" key="3">
    <source>
        <dbReference type="Proteomes" id="UP000053240"/>
    </source>
</evidence>
<name>A0A0N1ICF0_PAPMA</name>
<feature type="region of interest" description="Disordered" evidence="1">
    <location>
        <begin position="132"/>
        <end position="162"/>
    </location>
</feature>
<dbReference type="Proteomes" id="UP000053240">
    <property type="component" value="Unassembled WGS sequence"/>
</dbReference>